<dbReference type="InterPro" id="IPR008255">
    <property type="entry name" value="Pyr_nucl-diS_OxRdtase_2_AS"/>
</dbReference>
<dbReference type="EMBL" id="MGHH01000015">
    <property type="protein sequence ID" value="OGM63719.1"/>
    <property type="molecule type" value="Genomic_DNA"/>
</dbReference>
<comment type="cofactor">
    <cofactor evidence="7">
        <name>FAD</name>
        <dbReference type="ChEBI" id="CHEBI:57692"/>
    </cofactor>
    <text evidence="7">Binds 1 FAD per subunit.</text>
</comment>
<dbReference type="InterPro" id="IPR036188">
    <property type="entry name" value="FAD/NAD-bd_sf"/>
</dbReference>
<keyword evidence="7" id="KW-0521">NADP</keyword>
<dbReference type="PRINTS" id="PR00469">
    <property type="entry name" value="PNDRDTASEII"/>
</dbReference>
<dbReference type="SUPFAM" id="SSF51905">
    <property type="entry name" value="FAD/NAD(P)-binding domain"/>
    <property type="match status" value="1"/>
</dbReference>
<comment type="catalytic activity">
    <reaction evidence="6">
        <text>[thioredoxin]-dithiol + NADP(+) = [thioredoxin]-disulfide + NADPH + H(+)</text>
        <dbReference type="Rhea" id="RHEA:20345"/>
        <dbReference type="Rhea" id="RHEA-COMP:10698"/>
        <dbReference type="Rhea" id="RHEA-COMP:10700"/>
        <dbReference type="ChEBI" id="CHEBI:15378"/>
        <dbReference type="ChEBI" id="CHEBI:29950"/>
        <dbReference type="ChEBI" id="CHEBI:50058"/>
        <dbReference type="ChEBI" id="CHEBI:57783"/>
        <dbReference type="ChEBI" id="CHEBI:58349"/>
        <dbReference type="EC" id="1.8.1.9"/>
    </reaction>
</comment>
<accession>A0A1F8BJ63</accession>
<evidence type="ECO:0000256" key="2">
    <source>
        <dbReference type="ARBA" id="ARBA00022827"/>
    </source>
</evidence>
<evidence type="ECO:0000256" key="4">
    <source>
        <dbReference type="ARBA" id="ARBA00023157"/>
    </source>
</evidence>
<comment type="similarity">
    <text evidence="6">Belongs to the class-II pyridine nucleotide-disulfide oxidoreductase family.</text>
</comment>
<keyword evidence="2 6" id="KW-0274">FAD</keyword>
<comment type="subunit">
    <text evidence="6">Homodimer.</text>
</comment>
<evidence type="ECO:0000259" key="8">
    <source>
        <dbReference type="Pfam" id="PF07992"/>
    </source>
</evidence>
<keyword evidence="1 6" id="KW-0285">Flavoprotein</keyword>
<dbReference type="InterPro" id="IPR050097">
    <property type="entry name" value="Ferredoxin-NADP_redctase_2"/>
</dbReference>
<sequence length="341" mass="37324">MNDKDQFVSKPKEGEAWDVAIIGSGPAALTAAIYTTRGAASTLILGGEIWGGQLMLTTTVDNYPGFPEGVQGPDLMQLMRAQTERFGAEFVQKNVEAVDFNPPSGGPKELIVDGKKYLAKSVIIATGADTKWLGVPGEEKFRGRGVSSCAPCDAPFFKDKDVAVVGGGDAAMEEALVLTKYAKNVTVIHRRDQFKASQAMQQRVLDKEKEGKVKILWNTETVEFLGEQKLEKIKIKNNETGELSEMPIDGVFVAIGHIPATEMFKKTLELDERGYIVRMPTDYQGEVEEKKHFHTKTSISGVFVAGDVHDHVYRQAITAAGFGCMAGMDALRYLDKQAPSW</sequence>
<evidence type="ECO:0000256" key="7">
    <source>
        <dbReference type="RuleBase" id="RU003881"/>
    </source>
</evidence>
<keyword evidence="3 6" id="KW-0560">Oxidoreductase</keyword>
<dbReference type="STRING" id="1802521.A2893_01930"/>
<proteinExistence type="inferred from homology"/>
<dbReference type="PRINTS" id="PR00368">
    <property type="entry name" value="FADPNR"/>
</dbReference>
<protein>
    <recommendedName>
        <fullName evidence="6">Thioredoxin reductase</fullName>
        <ecNumber evidence="6">1.8.1.9</ecNumber>
    </recommendedName>
</protein>
<evidence type="ECO:0000313" key="10">
    <source>
        <dbReference type="Proteomes" id="UP000176725"/>
    </source>
</evidence>
<evidence type="ECO:0000256" key="5">
    <source>
        <dbReference type="ARBA" id="ARBA00023284"/>
    </source>
</evidence>
<comment type="caution">
    <text evidence="9">The sequence shown here is derived from an EMBL/GenBank/DDBJ whole genome shotgun (WGS) entry which is preliminary data.</text>
</comment>
<evidence type="ECO:0000313" key="9">
    <source>
        <dbReference type="EMBL" id="OGM63719.1"/>
    </source>
</evidence>
<dbReference type="Gene3D" id="3.50.50.60">
    <property type="entry name" value="FAD/NAD(P)-binding domain"/>
    <property type="match status" value="2"/>
</dbReference>
<organism evidence="9 10">
    <name type="scientific">Candidatus Woesebacteria bacterium RIFCSPLOWO2_01_FULL_39_25</name>
    <dbReference type="NCBI Taxonomy" id="1802521"/>
    <lineage>
        <taxon>Bacteria</taxon>
        <taxon>Candidatus Woeseibacteriota</taxon>
    </lineage>
</organism>
<keyword evidence="5 6" id="KW-0676">Redox-active center</keyword>
<evidence type="ECO:0000256" key="3">
    <source>
        <dbReference type="ARBA" id="ARBA00023002"/>
    </source>
</evidence>
<dbReference type="InterPro" id="IPR005982">
    <property type="entry name" value="Thioredox_Rdtase"/>
</dbReference>
<keyword evidence="4" id="KW-1015">Disulfide bond</keyword>
<reference evidence="9 10" key="1">
    <citation type="journal article" date="2016" name="Nat. Commun.">
        <title>Thousands of microbial genomes shed light on interconnected biogeochemical processes in an aquifer system.</title>
        <authorList>
            <person name="Anantharaman K."/>
            <person name="Brown C.T."/>
            <person name="Hug L.A."/>
            <person name="Sharon I."/>
            <person name="Castelle C.J."/>
            <person name="Probst A.J."/>
            <person name="Thomas B.C."/>
            <person name="Singh A."/>
            <person name="Wilkins M.J."/>
            <person name="Karaoz U."/>
            <person name="Brodie E.L."/>
            <person name="Williams K.H."/>
            <person name="Hubbard S.S."/>
            <person name="Banfield J.F."/>
        </authorList>
    </citation>
    <scope>NUCLEOTIDE SEQUENCE [LARGE SCALE GENOMIC DNA]</scope>
</reference>
<dbReference type="Pfam" id="PF07992">
    <property type="entry name" value="Pyr_redox_2"/>
    <property type="match status" value="1"/>
</dbReference>
<dbReference type="Proteomes" id="UP000176725">
    <property type="component" value="Unassembled WGS sequence"/>
</dbReference>
<dbReference type="AlphaFoldDB" id="A0A1F8BJ63"/>
<gene>
    <name evidence="9" type="ORF">A2893_01930</name>
</gene>
<dbReference type="NCBIfam" id="TIGR01292">
    <property type="entry name" value="TRX_reduct"/>
    <property type="match status" value="1"/>
</dbReference>
<dbReference type="EC" id="1.8.1.9" evidence="6"/>
<dbReference type="GO" id="GO:0005737">
    <property type="term" value="C:cytoplasm"/>
    <property type="evidence" value="ECO:0007669"/>
    <property type="project" value="InterPro"/>
</dbReference>
<dbReference type="PANTHER" id="PTHR48105">
    <property type="entry name" value="THIOREDOXIN REDUCTASE 1-RELATED-RELATED"/>
    <property type="match status" value="1"/>
</dbReference>
<dbReference type="GO" id="GO:0004791">
    <property type="term" value="F:thioredoxin-disulfide reductase (NADPH) activity"/>
    <property type="evidence" value="ECO:0007669"/>
    <property type="project" value="UniProtKB-UniRule"/>
</dbReference>
<name>A0A1F8BJ63_9BACT</name>
<feature type="domain" description="FAD/NAD(P)-binding" evidence="8">
    <location>
        <begin position="18"/>
        <end position="320"/>
    </location>
</feature>
<dbReference type="InterPro" id="IPR023753">
    <property type="entry name" value="FAD/NAD-binding_dom"/>
</dbReference>
<dbReference type="PROSITE" id="PS00573">
    <property type="entry name" value="PYRIDINE_REDOX_2"/>
    <property type="match status" value="1"/>
</dbReference>
<evidence type="ECO:0000256" key="6">
    <source>
        <dbReference type="RuleBase" id="RU003880"/>
    </source>
</evidence>
<evidence type="ECO:0000256" key="1">
    <source>
        <dbReference type="ARBA" id="ARBA00022630"/>
    </source>
</evidence>
<dbReference type="GO" id="GO:0019430">
    <property type="term" value="P:removal of superoxide radicals"/>
    <property type="evidence" value="ECO:0007669"/>
    <property type="project" value="UniProtKB-UniRule"/>
</dbReference>